<reference evidence="2" key="1">
    <citation type="submission" date="2023-05" db="EMBL/GenBank/DDBJ databases">
        <title>Mariniplasma microaerophilum sp. nov., a novel anaerobic mollicute isolated from terrestrial mud volcano, Taman Peninsula, Russia.</title>
        <authorList>
            <person name="Khomyakova M.A."/>
            <person name="Merkel A.Y."/>
            <person name="Slobodkin A.I."/>
        </authorList>
    </citation>
    <scope>NUCLEOTIDE SEQUENCE</scope>
    <source>
        <strain evidence="2">M4Ah</strain>
    </source>
</reference>
<dbReference type="Pfam" id="PF03616">
    <property type="entry name" value="Glt_symporter"/>
    <property type="match status" value="1"/>
</dbReference>
<feature type="transmembrane region" description="Helical" evidence="1">
    <location>
        <begin position="321"/>
        <end position="339"/>
    </location>
</feature>
<protein>
    <submittedName>
        <fullName evidence="2">Sodium/glutamate symporter</fullName>
    </submittedName>
</protein>
<sequence length="470" mass="50935">MSANMIGASIIILAVSLLIAKLIRVNFKIFSTFFLPSSVIAGFLLLLLGPEVLGKIPLGEQFSYGLFNEDILIVFGSLPGLLITIIFASLFIGKKIPSIKNIWLTAGPQVSFGQTVAWGQYVVGALVTMLFLVPVLGANPMVGALIEIAFEGGHGTAAGLADTFDELGFPEGRDLAMGLATVGVVFGVISGVILINWAVRKSHTVHLKSKDGMDQGEITGIIPIEDRKPTSSLTVSPESIEPLALHLGIVALAVVFGKLMLEGLILLENMTWGRAEGFLIMRYIPLFPLAMLGGVIVQLLLTKFDKHHMISRQMIVRLQGLSLDLLIVSAIASLSLSVIGENLIVFLTLAFVGITWNILMFVFVARRMIPKYWFERGIGDFGQSMGMTAIGLMLIRIVDTDNKSNALAAFGYKQLLFEPIVGGGIMTAISVPLIFNFGIVTVLIISLIVMTFWFILGLFYFGKMDPEEVI</sequence>
<feature type="transmembrane region" description="Helical" evidence="1">
    <location>
        <begin position="243"/>
        <end position="267"/>
    </location>
</feature>
<dbReference type="GO" id="GO:0015501">
    <property type="term" value="F:glutamate:sodium symporter activity"/>
    <property type="evidence" value="ECO:0007669"/>
    <property type="project" value="InterPro"/>
</dbReference>
<dbReference type="PANTHER" id="PTHR36178:SF1">
    <property type="entry name" value="SODIUM_GLUTAMATE SYMPORTER"/>
    <property type="match status" value="1"/>
</dbReference>
<feature type="transmembrane region" description="Helical" evidence="1">
    <location>
        <begin position="377"/>
        <end position="395"/>
    </location>
</feature>
<accession>A0AAW6U4I5</accession>
<dbReference type="AlphaFoldDB" id="A0AAW6U4I5"/>
<dbReference type="PANTHER" id="PTHR36178">
    <property type="entry name" value="SLR0625 PROTEIN"/>
    <property type="match status" value="1"/>
</dbReference>
<dbReference type="InterPro" id="IPR004445">
    <property type="entry name" value="GltS"/>
</dbReference>
<feature type="transmembrane region" description="Helical" evidence="1">
    <location>
        <begin position="279"/>
        <end position="301"/>
    </location>
</feature>
<dbReference type="RefSeq" id="WP_282839200.1">
    <property type="nucleotide sequence ID" value="NZ_JASCXW010000010.1"/>
</dbReference>
<keyword evidence="1" id="KW-0472">Membrane</keyword>
<evidence type="ECO:0000256" key="1">
    <source>
        <dbReference type="SAM" id="Phobius"/>
    </source>
</evidence>
<dbReference type="EMBL" id="JASCXW010000010">
    <property type="protein sequence ID" value="MDI6452775.1"/>
    <property type="molecule type" value="Genomic_DNA"/>
</dbReference>
<dbReference type="GO" id="GO:0016020">
    <property type="term" value="C:membrane"/>
    <property type="evidence" value="ECO:0007669"/>
    <property type="project" value="InterPro"/>
</dbReference>
<keyword evidence="1" id="KW-0812">Transmembrane</keyword>
<proteinExistence type="predicted"/>
<evidence type="ECO:0000313" key="2">
    <source>
        <dbReference type="EMBL" id="MDI6452775.1"/>
    </source>
</evidence>
<feature type="transmembrane region" description="Helical" evidence="1">
    <location>
        <begin position="6"/>
        <end position="23"/>
    </location>
</feature>
<dbReference type="Proteomes" id="UP001431532">
    <property type="component" value="Unassembled WGS sequence"/>
</dbReference>
<feature type="transmembrane region" description="Helical" evidence="1">
    <location>
        <begin position="71"/>
        <end position="92"/>
    </location>
</feature>
<evidence type="ECO:0000313" key="3">
    <source>
        <dbReference type="Proteomes" id="UP001431532"/>
    </source>
</evidence>
<keyword evidence="1" id="KW-1133">Transmembrane helix</keyword>
<feature type="transmembrane region" description="Helical" evidence="1">
    <location>
        <begin position="442"/>
        <end position="461"/>
    </location>
</feature>
<comment type="caution">
    <text evidence="2">The sequence shown here is derived from an EMBL/GenBank/DDBJ whole genome shotgun (WGS) entry which is preliminary data.</text>
</comment>
<feature type="transmembrane region" description="Helical" evidence="1">
    <location>
        <begin position="175"/>
        <end position="199"/>
    </location>
</feature>
<feature type="transmembrane region" description="Helical" evidence="1">
    <location>
        <begin position="30"/>
        <end position="48"/>
    </location>
</feature>
<gene>
    <name evidence="2" type="ORF">QJ521_04295</name>
</gene>
<dbReference type="GO" id="GO:0015813">
    <property type="term" value="P:L-glutamate transmembrane transport"/>
    <property type="evidence" value="ECO:0007669"/>
    <property type="project" value="InterPro"/>
</dbReference>
<feature type="transmembrane region" description="Helical" evidence="1">
    <location>
        <begin position="345"/>
        <end position="365"/>
    </location>
</feature>
<feature type="transmembrane region" description="Helical" evidence="1">
    <location>
        <begin position="415"/>
        <end position="435"/>
    </location>
</feature>
<keyword evidence="3" id="KW-1185">Reference proteome</keyword>
<organism evidence="2 3">
    <name type="scientific">Peloplasma aerotolerans</name>
    <dbReference type="NCBI Taxonomy" id="3044389"/>
    <lineage>
        <taxon>Bacteria</taxon>
        <taxon>Bacillati</taxon>
        <taxon>Mycoplasmatota</taxon>
        <taxon>Mollicutes</taxon>
        <taxon>Acholeplasmatales</taxon>
        <taxon>Acholeplasmataceae</taxon>
        <taxon>Peloplasma</taxon>
    </lineage>
</organism>
<name>A0AAW6U4I5_9MOLU</name>
<feature type="transmembrane region" description="Helical" evidence="1">
    <location>
        <begin position="112"/>
        <end position="133"/>
    </location>
</feature>